<dbReference type="PATRIC" id="fig|1423724.4.peg.702"/>
<feature type="domain" description="HTH cro/C1-type" evidence="1">
    <location>
        <begin position="8"/>
        <end position="61"/>
    </location>
</feature>
<keyword evidence="3" id="KW-1185">Reference proteome</keyword>
<gene>
    <name evidence="2" type="ORF">FC32_GL000665</name>
</gene>
<dbReference type="CDD" id="cd00093">
    <property type="entry name" value="HTH_XRE"/>
    <property type="match status" value="1"/>
</dbReference>
<proteinExistence type="predicted"/>
<dbReference type="InterPro" id="IPR053163">
    <property type="entry name" value="HTH-type_regulator_Rgg"/>
</dbReference>
<dbReference type="Proteomes" id="UP000051324">
    <property type="component" value="Unassembled WGS sequence"/>
</dbReference>
<sequence length="93" mass="10760">MQKFGEVFQKFRKARGLKLKDLAIAGLSISQLSRLEHRKTELTVTKFMQTLDELNVLLAEFMYVAHEFQQTSSAKLFAKLEAGLIFKNKKYFA</sequence>
<dbReference type="eggNOG" id="ENOG5030BKE">
    <property type="taxonomic scope" value="Bacteria"/>
</dbReference>
<dbReference type="SUPFAM" id="SSF47413">
    <property type="entry name" value="lambda repressor-like DNA-binding domains"/>
    <property type="match status" value="1"/>
</dbReference>
<comment type="caution">
    <text evidence="2">The sequence shown here is derived from an EMBL/GenBank/DDBJ whole genome shotgun (WGS) entry which is preliminary data.</text>
</comment>
<dbReference type="EMBL" id="AZFT01000053">
    <property type="protein sequence ID" value="KRL83414.1"/>
    <property type="molecule type" value="Genomic_DNA"/>
</dbReference>
<dbReference type="Gene3D" id="1.10.260.40">
    <property type="entry name" value="lambda repressor-like DNA-binding domains"/>
    <property type="match status" value="1"/>
</dbReference>
<dbReference type="GO" id="GO:0003677">
    <property type="term" value="F:DNA binding"/>
    <property type="evidence" value="ECO:0007669"/>
    <property type="project" value="InterPro"/>
</dbReference>
<dbReference type="InterPro" id="IPR010982">
    <property type="entry name" value="Lambda_DNA-bd_dom_sf"/>
</dbReference>
<dbReference type="PANTHER" id="PTHR37038">
    <property type="entry name" value="TRANSCRIPTIONAL REGULATOR-RELATED"/>
    <property type="match status" value="1"/>
</dbReference>
<dbReference type="OrthoDB" id="2360592at2"/>
<dbReference type="SMART" id="SM00530">
    <property type="entry name" value="HTH_XRE"/>
    <property type="match status" value="1"/>
</dbReference>
<reference evidence="2 3" key="1">
    <citation type="journal article" date="2015" name="Genome Announc.">
        <title>Expanding the biotechnology potential of lactobacilli through comparative genomics of 213 strains and associated genera.</title>
        <authorList>
            <person name="Sun Z."/>
            <person name="Harris H.M."/>
            <person name="McCann A."/>
            <person name="Guo C."/>
            <person name="Argimon S."/>
            <person name="Zhang W."/>
            <person name="Yang X."/>
            <person name="Jeffery I.B."/>
            <person name="Cooney J.C."/>
            <person name="Kagawa T.F."/>
            <person name="Liu W."/>
            <person name="Song Y."/>
            <person name="Salvetti E."/>
            <person name="Wrobel A."/>
            <person name="Rasinkangas P."/>
            <person name="Parkhill J."/>
            <person name="Rea M.C."/>
            <person name="O'Sullivan O."/>
            <person name="Ritari J."/>
            <person name="Douillard F.P."/>
            <person name="Paul Ross R."/>
            <person name="Yang R."/>
            <person name="Briner A.E."/>
            <person name="Felis G.E."/>
            <person name="de Vos W.M."/>
            <person name="Barrangou R."/>
            <person name="Klaenhammer T.R."/>
            <person name="Caufield P.W."/>
            <person name="Cui Y."/>
            <person name="Zhang H."/>
            <person name="O'Toole P.W."/>
        </authorList>
    </citation>
    <scope>NUCLEOTIDE SEQUENCE [LARGE SCALE GENOMIC DNA]</scope>
    <source>
        <strain evidence="2 3">DSM 16634</strain>
    </source>
</reference>
<organism evidence="2 3">
    <name type="scientific">Ligilactobacillus apodemi DSM 16634 = JCM 16172</name>
    <dbReference type="NCBI Taxonomy" id="1423724"/>
    <lineage>
        <taxon>Bacteria</taxon>
        <taxon>Bacillati</taxon>
        <taxon>Bacillota</taxon>
        <taxon>Bacilli</taxon>
        <taxon>Lactobacillales</taxon>
        <taxon>Lactobacillaceae</taxon>
        <taxon>Ligilactobacillus</taxon>
    </lineage>
</organism>
<evidence type="ECO:0000313" key="2">
    <source>
        <dbReference type="EMBL" id="KRL83414.1"/>
    </source>
</evidence>
<evidence type="ECO:0000313" key="3">
    <source>
        <dbReference type="Proteomes" id="UP000051324"/>
    </source>
</evidence>
<name>A0A0R1TPP1_9LACO</name>
<evidence type="ECO:0000259" key="1">
    <source>
        <dbReference type="PROSITE" id="PS50943"/>
    </source>
</evidence>
<dbReference type="InterPro" id="IPR001387">
    <property type="entry name" value="Cro/C1-type_HTH"/>
</dbReference>
<dbReference type="AlphaFoldDB" id="A0A0R1TPP1"/>
<dbReference type="PROSITE" id="PS50943">
    <property type="entry name" value="HTH_CROC1"/>
    <property type="match status" value="1"/>
</dbReference>
<accession>A0A0R1TPP1</accession>
<dbReference type="PANTHER" id="PTHR37038:SF12">
    <property type="entry name" value="TRANSCRIPTIONAL REGULATOR"/>
    <property type="match status" value="1"/>
</dbReference>
<dbReference type="STRING" id="1423724.FC32_GL000665"/>
<protein>
    <recommendedName>
        <fullName evidence="1">HTH cro/C1-type domain-containing protein</fullName>
    </recommendedName>
</protein>
<dbReference type="RefSeq" id="WP_025086533.1">
    <property type="nucleotide sequence ID" value="NZ_AZFT01000053.1"/>
</dbReference>